<keyword evidence="2" id="KW-1185">Reference proteome</keyword>
<accession>A0ABR6ZN47</accession>
<dbReference type="Proteomes" id="UP000650424">
    <property type="component" value="Unassembled WGS sequence"/>
</dbReference>
<sequence>MARADGSPPQKLTAKPGDWQALREELHGLLTTKAALVVVVADCWVRYFLMELPDEIVSLDDSFLLLNARFENLYGQPAAEWTIQADWHKGEPMLACALPRNLLQALEAYALRSLQPQLVVMWRQQCASLPPTGAWCFVRDGVSTLLYWQEGVLRLVRQLRCADVDALLSLELLRLGAPLPTERFWSGDARPLHWLPREVAA</sequence>
<proteinExistence type="predicted"/>
<organism evidence="1 2">
    <name type="scientific">Undibacterium hunanense</name>
    <dbReference type="NCBI Taxonomy" id="2762292"/>
    <lineage>
        <taxon>Bacteria</taxon>
        <taxon>Pseudomonadati</taxon>
        <taxon>Pseudomonadota</taxon>
        <taxon>Betaproteobacteria</taxon>
        <taxon>Burkholderiales</taxon>
        <taxon>Oxalobacteraceae</taxon>
        <taxon>Undibacterium</taxon>
    </lineage>
</organism>
<reference evidence="1 2" key="1">
    <citation type="submission" date="2020-08" db="EMBL/GenBank/DDBJ databases">
        <title>Novel species isolated from subtropical streams in China.</title>
        <authorList>
            <person name="Lu H."/>
        </authorList>
    </citation>
    <scope>NUCLEOTIDE SEQUENCE [LARGE SCALE GENOMIC DNA]</scope>
    <source>
        <strain evidence="1 2">CY18W</strain>
    </source>
</reference>
<evidence type="ECO:0000313" key="1">
    <source>
        <dbReference type="EMBL" id="MBC3917297.1"/>
    </source>
</evidence>
<name>A0ABR6ZN47_9BURK</name>
<gene>
    <name evidence="1" type="ORF">H8L32_07410</name>
</gene>
<evidence type="ECO:0000313" key="2">
    <source>
        <dbReference type="Proteomes" id="UP000650424"/>
    </source>
</evidence>
<dbReference type="EMBL" id="JACOGF010000003">
    <property type="protein sequence ID" value="MBC3917297.1"/>
    <property type="molecule type" value="Genomic_DNA"/>
</dbReference>
<comment type="caution">
    <text evidence="1">The sequence shown here is derived from an EMBL/GenBank/DDBJ whole genome shotgun (WGS) entry which is preliminary data.</text>
</comment>
<protein>
    <submittedName>
        <fullName evidence="1">Uncharacterized protein</fullName>
    </submittedName>
</protein>